<dbReference type="Proteomes" id="UP000219167">
    <property type="component" value="Unassembled WGS sequence"/>
</dbReference>
<evidence type="ECO:0000313" key="2">
    <source>
        <dbReference type="Proteomes" id="UP000219167"/>
    </source>
</evidence>
<dbReference type="OrthoDB" id="8886964at2"/>
<protein>
    <submittedName>
        <fullName evidence="1">Uncharacterized protein</fullName>
    </submittedName>
</protein>
<dbReference type="EMBL" id="OBQD01000013">
    <property type="protein sequence ID" value="SOC44682.1"/>
    <property type="molecule type" value="Genomic_DNA"/>
</dbReference>
<dbReference type="RefSeq" id="WP_097141598.1">
    <property type="nucleotide sequence ID" value="NZ_OBQD01000013.1"/>
</dbReference>
<accession>A0A285US81</accession>
<dbReference type="AlphaFoldDB" id="A0A285US81"/>
<reference evidence="1 2" key="1">
    <citation type="submission" date="2017-08" db="EMBL/GenBank/DDBJ databases">
        <authorList>
            <person name="de Groot N.N."/>
        </authorList>
    </citation>
    <scope>NUCLEOTIDE SEQUENCE [LARGE SCALE GENOMIC DNA]</scope>
    <source>
        <strain evidence="1 2">JC85</strain>
    </source>
</reference>
<proteinExistence type="predicted"/>
<keyword evidence="2" id="KW-1185">Reference proteome</keyword>
<evidence type="ECO:0000313" key="1">
    <source>
        <dbReference type="EMBL" id="SOC44682.1"/>
    </source>
</evidence>
<sequence length="145" mass="15820">MRTLPIAVACYDAENNADMPVFTVSVTDGEYATGAHYDKARALAREAGYERPFVCFEGKDQTAILSAARKLELVPRVVAVDVTDGEVCSVRCDAGEIKVICYDTSNTEDFPFVVFDLPVGESGSNVPCWAHVQPADVDPTLKKLW</sequence>
<organism evidence="1 2">
    <name type="scientific">Rhizobium subbaraonis</name>
    <dbReference type="NCBI Taxonomy" id="908946"/>
    <lineage>
        <taxon>Bacteria</taxon>
        <taxon>Pseudomonadati</taxon>
        <taxon>Pseudomonadota</taxon>
        <taxon>Alphaproteobacteria</taxon>
        <taxon>Hyphomicrobiales</taxon>
        <taxon>Rhizobiaceae</taxon>
        <taxon>Rhizobium/Agrobacterium group</taxon>
        <taxon>Rhizobium</taxon>
    </lineage>
</organism>
<gene>
    <name evidence="1" type="ORF">SAMN05892877_11363</name>
</gene>
<name>A0A285US81_9HYPH</name>